<comment type="caution">
    <text evidence="1">The sequence shown here is derived from an EMBL/GenBank/DDBJ whole genome shotgun (WGS) entry which is preliminary data.</text>
</comment>
<accession>A0AAD2KLV1</accession>
<sequence>MSASHADHQSNTNCDRGAGRTAPASLTTLSESLLPYGKAFCHFTRTFHEEVDWRPEAISLICLWMKGVQDLQVSDCGFGLITAYVRLDAIRNVGMIQGLLSADVAGRMNDRVKETFQQQGRRLANASSPNTVQIEGSVDLGDAGTLRARGATIH</sequence>
<reference evidence="1 2" key="1">
    <citation type="submission" date="2015-09" db="EMBL/GenBank/DDBJ databases">
        <authorList>
            <consortium name="Pathogen Informatics"/>
        </authorList>
    </citation>
    <scope>NUCLEOTIDE SEQUENCE [LARGE SCALE GENOMIC DNA]</scope>
    <source>
        <strain evidence="1 2">2789STDY5608625</strain>
    </source>
</reference>
<protein>
    <submittedName>
        <fullName evidence="1">Uncharacterized protein</fullName>
    </submittedName>
</protein>
<gene>
    <name evidence="1" type="ORF">ERS370000_05512</name>
</gene>
<organism evidence="1 2">
    <name type="scientific">Achromobacter aegrifaciens</name>
    <dbReference type="NCBI Taxonomy" id="1287736"/>
    <lineage>
        <taxon>Bacteria</taxon>
        <taxon>Pseudomonadati</taxon>
        <taxon>Pseudomonadota</taxon>
        <taxon>Betaproteobacteria</taxon>
        <taxon>Burkholderiales</taxon>
        <taxon>Alcaligenaceae</taxon>
        <taxon>Achromobacter</taxon>
    </lineage>
</organism>
<dbReference type="EMBL" id="CYTK01000012">
    <property type="protein sequence ID" value="CUJ72042.1"/>
    <property type="molecule type" value="Genomic_DNA"/>
</dbReference>
<evidence type="ECO:0000313" key="2">
    <source>
        <dbReference type="Proteomes" id="UP000044098"/>
    </source>
</evidence>
<dbReference type="Proteomes" id="UP000044098">
    <property type="component" value="Unassembled WGS sequence"/>
</dbReference>
<evidence type="ECO:0000313" key="1">
    <source>
        <dbReference type="EMBL" id="CUJ72042.1"/>
    </source>
</evidence>
<proteinExistence type="predicted"/>
<dbReference type="RefSeq" id="WP_054458121.1">
    <property type="nucleotide sequence ID" value="NZ_CYTK01000012.1"/>
</dbReference>
<name>A0AAD2KLV1_ACHAE</name>
<dbReference type="AlphaFoldDB" id="A0AAD2KLV1"/>